<feature type="transmembrane region" description="Helical" evidence="1">
    <location>
        <begin position="185"/>
        <end position="205"/>
    </location>
</feature>
<keyword evidence="1" id="KW-0472">Membrane</keyword>
<keyword evidence="3" id="KW-1185">Reference proteome</keyword>
<dbReference type="Pfam" id="PF14023">
    <property type="entry name" value="Bestrophin-like"/>
    <property type="match status" value="1"/>
</dbReference>
<dbReference type="InterPro" id="IPR025333">
    <property type="entry name" value="DUF4239"/>
</dbReference>
<dbReference type="AlphaFoldDB" id="H8MRK3"/>
<evidence type="ECO:0000313" key="3">
    <source>
        <dbReference type="Proteomes" id="UP000007587"/>
    </source>
</evidence>
<dbReference type="Proteomes" id="UP000007587">
    <property type="component" value="Chromosome"/>
</dbReference>
<dbReference type="InParanoid" id="H8MRK3"/>
<evidence type="ECO:0000313" key="2">
    <source>
        <dbReference type="EMBL" id="AFE06899.1"/>
    </source>
</evidence>
<gene>
    <name evidence="2" type="ordered locus">COCOR_06384</name>
</gene>
<keyword evidence="1" id="KW-0812">Transmembrane</keyword>
<accession>H8MRK3</accession>
<organism evidence="2 3">
    <name type="scientific">Corallococcus coralloides (strain ATCC 25202 / DSM 2259 / NBRC 100086 / M2)</name>
    <name type="common">Myxococcus coralloides</name>
    <dbReference type="NCBI Taxonomy" id="1144275"/>
    <lineage>
        <taxon>Bacteria</taxon>
        <taxon>Pseudomonadati</taxon>
        <taxon>Myxococcota</taxon>
        <taxon>Myxococcia</taxon>
        <taxon>Myxococcales</taxon>
        <taxon>Cystobacterineae</taxon>
        <taxon>Myxococcaceae</taxon>
        <taxon>Corallococcus</taxon>
    </lineage>
</organism>
<feature type="transmembrane region" description="Helical" evidence="1">
    <location>
        <begin position="217"/>
        <end position="236"/>
    </location>
</feature>
<reference evidence="3" key="2">
    <citation type="submission" date="2012-03" db="EMBL/GenBank/DDBJ databases">
        <title>Genome sequence of the fruiting myxobacterium Corallococcus coralloides DSM 2259.</title>
        <authorList>
            <person name="Huntley S."/>
            <person name="Zhang Y."/>
            <person name="Treuner-Lange A."/>
            <person name="Sensen C.W."/>
            <person name="Sogaard-Andersen L."/>
        </authorList>
    </citation>
    <scope>NUCLEOTIDE SEQUENCE [LARGE SCALE GENOMIC DNA]</scope>
    <source>
        <strain evidence="3">ATCC 25202 / DSM 2259 / NBRC 100086 / M2</strain>
    </source>
</reference>
<dbReference type="STRING" id="1144275.COCOR_06384"/>
<dbReference type="EMBL" id="CP003389">
    <property type="protein sequence ID" value="AFE06899.1"/>
    <property type="molecule type" value="Genomic_DNA"/>
</dbReference>
<sequence length="262" mass="29318">MARSGFWRMLRILDAIPVWLLALMVMGLLFLCLETGYRLSHRKPGLGDVSALQASVLGLVALLLAFSFSMAEARYSLRRALVVKEANAIGTLYLRIGFLPEPSRGEMRAWLRRYTDLRLEGHEALGNPALFATKLQESESLQDELWARLEALAPRVETPVLILVTQAMNDVFDVSDERVAAAHNLIPTSIFILLLVGMLGSGVLLGYRPEARLRGLLSWSLFVVILTAVMFTLLDLDLPTRGRIRVDQGPLRSLQEQLRIRP</sequence>
<evidence type="ECO:0000256" key="1">
    <source>
        <dbReference type="SAM" id="Phobius"/>
    </source>
</evidence>
<name>H8MRK3_CORCM</name>
<proteinExistence type="predicted"/>
<feature type="transmembrane region" description="Helical" evidence="1">
    <location>
        <begin position="12"/>
        <end position="31"/>
    </location>
</feature>
<protein>
    <recommendedName>
        <fullName evidence="4">DUF4239 domain-containing protein</fullName>
    </recommendedName>
</protein>
<reference evidence="2 3" key="1">
    <citation type="journal article" date="2012" name="J. Bacteriol.">
        <title>Complete Genome Sequence of the Fruiting Myxobacterium Corallococcus coralloides DSM 2259.</title>
        <authorList>
            <person name="Huntley S."/>
            <person name="Zhang Y."/>
            <person name="Treuner-Lange A."/>
            <person name="Kneip S."/>
            <person name="Sensen C.W."/>
            <person name="Sogaard-Andersen L."/>
        </authorList>
    </citation>
    <scope>NUCLEOTIDE SEQUENCE [LARGE SCALE GENOMIC DNA]</scope>
    <source>
        <strain evidence="3">ATCC 25202 / DSM 2259 / NBRC 100086 / M2</strain>
    </source>
</reference>
<dbReference type="KEGG" id="ccx:COCOR_06384"/>
<dbReference type="eggNOG" id="ENOG502Z8P1">
    <property type="taxonomic scope" value="Bacteria"/>
</dbReference>
<keyword evidence="1" id="KW-1133">Transmembrane helix</keyword>
<evidence type="ECO:0008006" key="4">
    <source>
        <dbReference type="Google" id="ProtNLM"/>
    </source>
</evidence>
<feature type="transmembrane region" description="Helical" evidence="1">
    <location>
        <begin position="51"/>
        <end position="71"/>
    </location>
</feature>
<dbReference type="HOGENOM" id="CLU_086345_1_0_7"/>